<dbReference type="GO" id="GO:0016020">
    <property type="term" value="C:membrane"/>
    <property type="evidence" value="ECO:0007669"/>
    <property type="project" value="InterPro"/>
</dbReference>
<proteinExistence type="predicted"/>
<feature type="transmembrane region" description="Helical" evidence="1">
    <location>
        <begin position="280"/>
        <end position="297"/>
    </location>
</feature>
<feature type="transmembrane region" description="Helical" evidence="1">
    <location>
        <begin position="149"/>
        <end position="170"/>
    </location>
</feature>
<feature type="transmembrane region" description="Helical" evidence="1">
    <location>
        <begin position="63"/>
        <end position="82"/>
    </location>
</feature>
<keyword evidence="1" id="KW-1133">Transmembrane helix</keyword>
<evidence type="ECO:0000313" key="3">
    <source>
        <dbReference type="EMBL" id="OGC55980.1"/>
    </source>
</evidence>
<keyword evidence="1" id="KW-0472">Membrane</keyword>
<protein>
    <recommendedName>
        <fullName evidence="2">EamA domain-containing protein</fullName>
    </recommendedName>
</protein>
<feature type="transmembrane region" description="Helical" evidence="1">
    <location>
        <begin position="251"/>
        <end position="268"/>
    </location>
</feature>
<dbReference type="SUPFAM" id="SSF103481">
    <property type="entry name" value="Multidrug resistance efflux transporter EmrE"/>
    <property type="match status" value="1"/>
</dbReference>
<gene>
    <name evidence="3" type="ORF">A2797_01265</name>
</gene>
<evidence type="ECO:0000313" key="4">
    <source>
        <dbReference type="Proteomes" id="UP000179005"/>
    </source>
</evidence>
<dbReference type="Pfam" id="PF00892">
    <property type="entry name" value="EamA"/>
    <property type="match status" value="1"/>
</dbReference>
<reference evidence="3 4" key="1">
    <citation type="journal article" date="2016" name="Nat. Commun.">
        <title>Thousands of microbial genomes shed light on interconnected biogeochemical processes in an aquifer system.</title>
        <authorList>
            <person name="Anantharaman K."/>
            <person name="Brown C.T."/>
            <person name="Hug L.A."/>
            <person name="Sharon I."/>
            <person name="Castelle C.J."/>
            <person name="Probst A.J."/>
            <person name="Thomas B.C."/>
            <person name="Singh A."/>
            <person name="Wilkins M.J."/>
            <person name="Karaoz U."/>
            <person name="Brodie E.L."/>
            <person name="Williams K.H."/>
            <person name="Hubbard S.S."/>
            <person name="Banfield J.F."/>
        </authorList>
    </citation>
    <scope>NUCLEOTIDE SEQUENCE [LARGE SCALE GENOMIC DNA]</scope>
</reference>
<feature type="transmembrane region" description="Helical" evidence="1">
    <location>
        <begin position="219"/>
        <end position="239"/>
    </location>
</feature>
<organism evidence="3 4">
    <name type="scientific">candidate division WWE3 bacterium RIFCSPHIGHO2_01_FULL_48_15</name>
    <dbReference type="NCBI Taxonomy" id="1802619"/>
    <lineage>
        <taxon>Bacteria</taxon>
        <taxon>Katanobacteria</taxon>
    </lineage>
</organism>
<sequence length="299" mass="32395">MPVYLLAAVASYFLLALAGLVDKILLKTTIVSPRAYAFFVGILGILALVFIPFGVSWPLQPRFLVAALASGVTSVYALWSFYSALKDFDPSRAITTVGALIPVFTLIFSIVLFAETHVPVHFLAIFLLVLGGVLISIRENVLGSYSFELFRHAVLAASLFAFSLALLRFVFINETFINGLFWSRIGTVLGAVSILVVPENFRRIWWAAKKAPPIAPIPFLLNQGLGGTGALLQTFAISLGSATLVSALQGIQYAFIFVLLFFLAPYFPALGERFDPRENLAKAVAIVAISTGLYILALG</sequence>
<dbReference type="AlphaFoldDB" id="A0A1F4VG76"/>
<feature type="transmembrane region" description="Helical" evidence="1">
    <location>
        <begin position="94"/>
        <end position="114"/>
    </location>
</feature>
<feature type="domain" description="EamA" evidence="2">
    <location>
        <begin position="5"/>
        <end position="136"/>
    </location>
</feature>
<feature type="transmembrane region" description="Helical" evidence="1">
    <location>
        <begin position="120"/>
        <end position="137"/>
    </location>
</feature>
<comment type="caution">
    <text evidence="3">The sequence shown here is derived from an EMBL/GenBank/DDBJ whole genome shotgun (WGS) entry which is preliminary data.</text>
</comment>
<keyword evidence="1" id="KW-0812">Transmembrane</keyword>
<dbReference type="STRING" id="1802619.A2797_01265"/>
<dbReference type="InterPro" id="IPR037185">
    <property type="entry name" value="EmrE-like"/>
</dbReference>
<feature type="transmembrane region" description="Helical" evidence="1">
    <location>
        <begin position="6"/>
        <end position="25"/>
    </location>
</feature>
<dbReference type="EMBL" id="MEVC01000006">
    <property type="protein sequence ID" value="OGC55980.1"/>
    <property type="molecule type" value="Genomic_DNA"/>
</dbReference>
<evidence type="ECO:0000259" key="2">
    <source>
        <dbReference type="Pfam" id="PF00892"/>
    </source>
</evidence>
<feature type="transmembrane region" description="Helical" evidence="1">
    <location>
        <begin position="176"/>
        <end position="198"/>
    </location>
</feature>
<accession>A0A1F4VG76</accession>
<dbReference type="InterPro" id="IPR000620">
    <property type="entry name" value="EamA_dom"/>
</dbReference>
<dbReference type="Proteomes" id="UP000179005">
    <property type="component" value="Unassembled WGS sequence"/>
</dbReference>
<name>A0A1F4VG76_UNCKA</name>
<feature type="transmembrane region" description="Helical" evidence="1">
    <location>
        <begin position="37"/>
        <end position="57"/>
    </location>
</feature>
<evidence type="ECO:0000256" key="1">
    <source>
        <dbReference type="SAM" id="Phobius"/>
    </source>
</evidence>